<sequence length="1488" mass="156081">MAFGLRNAGNASGGSVSQGPDLADVQTEALGFLSLAGDAKLRLTSQWSQPPSENASLISIASGQGLVAAAGPDGVVLASTESVRKAFEGPKDGDGEVRAFQPQLKLPLPIRICQLAFTADEAYLILSAEQGGGLAVYQVQALQQGSTQTAFEIPTNGESLRALVPNPSPDFSDLCAVVTTEGKLLMAHMKDRNFVSGANGQILKNQVSCVAWSNKGKQLVAGLGDGTMQQMTPDGTVKAEIPRPPDLGPNYFVSSVSWLENDVFLVFYISTSEQPPQTRCRLITRQKQDFQFQKLNDPVDPFGSDKTPHHTVLRLKEFPPNLHDLLICSSTATPDIGLFSRSKAPLAQNAPSNVFTMTELADDSRRATLPMGDSMDNPVVIGTALDLSSRDNVYKPIPTDELDQSPGPLPGYWVLNAEGVLSVWWIVYSESIRAGTAYPGLVAVKSNAPSATQTTPKPAPFGASSTVAGTAFGSPSAIGAKSSLWGAQPSSGGSSGPSFGSSSFGMGAASSAPKFGAPSFGTPSAPAFGQSGGLGAKSSPWATASASPGTPTLGKTTFGSNANTGGSGGTFGSANAGPANSTGGFANFASKGGFNSLGATNNSSGSSIFASTKSEAPEVSMDTGSSSVFGAPSSKPETSSGNVFGSQPFKLTSSFQPESNAKDDDTSQKEPSNEKSVFGWGGIKSTIDDSAKPAASNPFATGNTGTQSAFGQLAPSASVESTTPTSTPAPSKFMSPTLSAPQSKGLFDWQQKTPSTSSSIFGSSTSQTATAEPSQVKVEAETPKPLKSFSDVPLPPESTSKATYPVGDSSSSSAANTDASDTKGTPSKAQDAPLPPDFDESTPKQPEKKISREPSPDVTADAPLPPDPITNKKAYAAPLPPLPGVATKPTPAAAKPTPAAAGDAPLPPDPVRQPKAYEAKLPTLPGTNFTTSSKVTNLTSEVPGPGFKFPTNPLPVQSDSDDDDLDEEDDEDEGEGDEEGTEVNSEGSGVDVAKDLSPPSAGLSKSPGFTPQSSFDGLTGSFSTISRPDQERRNLFGELSRNAPVFPQPNPLSPRSPSPVRGAVPTRMLGKEQSRSFSAPGIASQILSASGRRQPGLGSSIVGKEAYVENAMIEQQRKAKAKKEAEETQLLQDEEDDAIQSVLRMEMQPTLELDEFVAHSGVVAPASNSVPAQVEALYRDINAMIDTLGLNARSLAAFIKGHRELNNREYTRQDLASPDDWTLGGLHKLVGIIDEDLTSALDEARVSNIEGKLEECADIQRELIRDRNKQADLKKITASRMDPEQTFANRVLPLSAEQAAQQSDLRRGYAKFTKLLAETEENLTLLKAKVVSANSANGKGGPTPTIEAVVRTITKLTSMVEKRSGDVDVLENQMRKLRVGSYGPGSREGSPLTTPNSKRMSVSVFSPERSMPEGTPQRNSILRHSMSASVSSLSGFPQTPPRKKLSGFGDAEKKVVKEKRERRAAVLGKLRGSLQKKGTSVWAVDDIE</sequence>
<dbReference type="Proteomes" id="UP001497680">
    <property type="component" value="Unassembled WGS sequence"/>
</dbReference>
<protein>
    <submittedName>
        <fullName evidence="1">Uncharacterized protein</fullName>
    </submittedName>
</protein>
<dbReference type="EMBL" id="MU394310">
    <property type="protein sequence ID" value="KAI6087117.1"/>
    <property type="molecule type" value="Genomic_DNA"/>
</dbReference>
<reference evidence="1 2" key="1">
    <citation type="journal article" date="2022" name="New Phytol.">
        <title>Ecological generalism drives hyperdiversity of secondary metabolite gene clusters in xylarialean endophytes.</title>
        <authorList>
            <person name="Franco M.E.E."/>
            <person name="Wisecaver J.H."/>
            <person name="Arnold A.E."/>
            <person name="Ju Y.M."/>
            <person name="Slot J.C."/>
            <person name="Ahrendt S."/>
            <person name="Moore L.P."/>
            <person name="Eastman K.E."/>
            <person name="Scott K."/>
            <person name="Konkel Z."/>
            <person name="Mondo S.J."/>
            <person name="Kuo A."/>
            <person name="Hayes R.D."/>
            <person name="Haridas S."/>
            <person name="Andreopoulos B."/>
            <person name="Riley R."/>
            <person name="LaButti K."/>
            <person name="Pangilinan J."/>
            <person name="Lipzen A."/>
            <person name="Amirebrahimi M."/>
            <person name="Yan J."/>
            <person name="Adam C."/>
            <person name="Keymanesh K."/>
            <person name="Ng V."/>
            <person name="Louie K."/>
            <person name="Northen T."/>
            <person name="Drula E."/>
            <person name="Henrissat B."/>
            <person name="Hsieh H.M."/>
            <person name="Youens-Clark K."/>
            <person name="Lutzoni F."/>
            <person name="Miadlikowska J."/>
            <person name="Eastwood D.C."/>
            <person name="Hamelin R.C."/>
            <person name="Grigoriev I.V."/>
            <person name="U'Ren J.M."/>
        </authorList>
    </citation>
    <scope>NUCLEOTIDE SEQUENCE [LARGE SCALE GENOMIC DNA]</scope>
    <source>
        <strain evidence="1 2">ER1909</strain>
    </source>
</reference>
<gene>
    <name evidence="1" type="ORF">F4821DRAFT_119350</name>
</gene>
<evidence type="ECO:0000313" key="1">
    <source>
        <dbReference type="EMBL" id="KAI6087117.1"/>
    </source>
</evidence>
<accession>A0ACC0D3I9</accession>
<name>A0ACC0D3I9_9PEZI</name>
<evidence type="ECO:0000313" key="2">
    <source>
        <dbReference type="Proteomes" id="UP001497680"/>
    </source>
</evidence>
<organism evidence="1 2">
    <name type="scientific">Hypoxylon rubiginosum</name>
    <dbReference type="NCBI Taxonomy" id="110542"/>
    <lineage>
        <taxon>Eukaryota</taxon>
        <taxon>Fungi</taxon>
        <taxon>Dikarya</taxon>
        <taxon>Ascomycota</taxon>
        <taxon>Pezizomycotina</taxon>
        <taxon>Sordariomycetes</taxon>
        <taxon>Xylariomycetidae</taxon>
        <taxon>Xylariales</taxon>
        <taxon>Hypoxylaceae</taxon>
        <taxon>Hypoxylon</taxon>
    </lineage>
</organism>
<keyword evidence="2" id="KW-1185">Reference proteome</keyword>
<proteinExistence type="predicted"/>
<comment type="caution">
    <text evidence="1">The sequence shown here is derived from an EMBL/GenBank/DDBJ whole genome shotgun (WGS) entry which is preliminary data.</text>
</comment>